<keyword evidence="2" id="KW-1185">Reference proteome</keyword>
<feature type="non-terminal residue" evidence="1">
    <location>
        <position position="70"/>
    </location>
</feature>
<protein>
    <submittedName>
        <fullName evidence="1">Uncharacterized protein</fullName>
    </submittedName>
</protein>
<dbReference type="EMBL" id="CM043808">
    <property type="protein sequence ID" value="KAI4802454.1"/>
    <property type="molecule type" value="Genomic_DNA"/>
</dbReference>
<organism evidence="1 2">
    <name type="scientific">Chaenocephalus aceratus</name>
    <name type="common">Blackfin icefish</name>
    <name type="synonym">Chaenichthys aceratus</name>
    <dbReference type="NCBI Taxonomy" id="36190"/>
    <lineage>
        <taxon>Eukaryota</taxon>
        <taxon>Metazoa</taxon>
        <taxon>Chordata</taxon>
        <taxon>Craniata</taxon>
        <taxon>Vertebrata</taxon>
        <taxon>Euteleostomi</taxon>
        <taxon>Actinopterygii</taxon>
        <taxon>Neopterygii</taxon>
        <taxon>Teleostei</taxon>
        <taxon>Neoteleostei</taxon>
        <taxon>Acanthomorphata</taxon>
        <taxon>Eupercaria</taxon>
        <taxon>Perciformes</taxon>
        <taxon>Notothenioidei</taxon>
        <taxon>Channichthyidae</taxon>
        <taxon>Chaenocephalus</taxon>
    </lineage>
</organism>
<sequence>MERAECQLWGRASPPPLPPEQNTPHIEYRLSPAALAFCLFEPVHQYVPHLLSPVPCDNLAADAVCEKYGA</sequence>
<accession>A0ACB9VRP8</accession>
<reference evidence="1" key="1">
    <citation type="submission" date="2022-05" db="EMBL/GenBank/DDBJ databases">
        <title>Chromosome-level genome of Chaenocephalus aceratus.</title>
        <authorList>
            <person name="Park H."/>
        </authorList>
    </citation>
    <scope>NUCLEOTIDE SEQUENCE</scope>
    <source>
        <strain evidence="1">KU_202001</strain>
    </source>
</reference>
<name>A0ACB9VRP8_CHAAC</name>
<evidence type="ECO:0000313" key="2">
    <source>
        <dbReference type="Proteomes" id="UP001057452"/>
    </source>
</evidence>
<dbReference type="Proteomes" id="UP001057452">
    <property type="component" value="Chromosome 24"/>
</dbReference>
<comment type="caution">
    <text evidence="1">The sequence shown here is derived from an EMBL/GenBank/DDBJ whole genome shotgun (WGS) entry which is preliminary data.</text>
</comment>
<evidence type="ECO:0000313" key="1">
    <source>
        <dbReference type="EMBL" id="KAI4802454.1"/>
    </source>
</evidence>
<proteinExistence type="predicted"/>
<gene>
    <name evidence="1" type="ORF">KUCAC02_020290</name>
</gene>